<evidence type="ECO:0000313" key="3">
    <source>
        <dbReference type="EMBL" id="OTG09202.1"/>
    </source>
</evidence>
<dbReference type="FunFam" id="1.10.510.10:FF:000095">
    <property type="entry name" value="protein STRUBBELIG-RECEPTOR FAMILY 8"/>
    <property type="match status" value="1"/>
</dbReference>
<dbReference type="PANTHER" id="PTHR45621">
    <property type="entry name" value="OS01G0588500 PROTEIN-RELATED"/>
    <property type="match status" value="1"/>
</dbReference>
<gene>
    <name evidence="3" type="ORF">HannXRQ_Chr11g0350331</name>
</gene>
<dbReference type="PROSITE" id="PS00107">
    <property type="entry name" value="PROTEIN_KINASE_ATP"/>
    <property type="match status" value="1"/>
</dbReference>
<feature type="domain" description="Protein kinase" evidence="2">
    <location>
        <begin position="1"/>
        <end position="333"/>
    </location>
</feature>
<keyword evidence="1" id="KW-0067">ATP-binding</keyword>
<dbReference type="PROSITE" id="PS50011">
    <property type="entry name" value="PROTEIN_KINASE_DOM"/>
    <property type="match status" value="1"/>
</dbReference>
<dbReference type="InterPro" id="IPR017441">
    <property type="entry name" value="Protein_kinase_ATP_BS"/>
</dbReference>
<dbReference type="EMBL" id="CM007900">
    <property type="protein sequence ID" value="OTG09202.1"/>
    <property type="molecule type" value="Genomic_DNA"/>
</dbReference>
<feature type="binding site" evidence="1">
    <location>
        <position position="114"/>
    </location>
    <ligand>
        <name>ATP</name>
        <dbReference type="ChEBI" id="CHEBI:30616"/>
    </ligand>
</feature>
<dbReference type="GO" id="GO:0004672">
    <property type="term" value="F:protein kinase activity"/>
    <property type="evidence" value="ECO:0007669"/>
    <property type="project" value="InterPro"/>
</dbReference>
<evidence type="ECO:0000313" key="4">
    <source>
        <dbReference type="Proteomes" id="UP000215914"/>
    </source>
</evidence>
<dbReference type="AlphaFoldDB" id="A0A251TEY6"/>
<protein>
    <recommendedName>
        <fullName evidence="2">Protein kinase domain-containing protein</fullName>
    </recommendedName>
</protein>
<keyword evidence="1" id="KW-0547">Nucleotide-binding</keyword>
<dbReference type="SUPFAM" id="SSF56112">
    <property type="entry name" value="Protein kinase-like (PK-like)"/>
    <property type="match status" value="1"/>
</dbReference>
<dbReference type="InParanoid" id="A0A251TEY6"/>
<dbReference type="InterPro" id="IPR011009">
    <property type="entry name" value="Kinase-like_dom_sf"/>
</dbReference>
<proteinExistence type="predicted"/>
<dbReference type="Proteomes" id="UP000215914">
    <property type="component" value="Chromosome 11"/>
</dbReference>
<evidence type="ECO:0000259" key="2">
    <source>
        <dbReference type="PROSITE" id="PS50011"/>
    </source>
</evidence>
<dbReference type="InterPro" id="IPR050823">
    <property type="entry name" value="Plant_Ser_Thr_Prot_Kinase"/>
</dbReference>
<evidence type="ECO:0000256" key="1">
    <source>
        <dbReference type="PROSITE-ProRule" id="PRU10141"/>
    </source>
</evidence>
<sequence>MVFHCRCFSFSLQENEEIEYETITQTNSTMTETFHTACSDFSLSVSNFHSKTTEFPNLAEKPSNLRVFTVAELKAATKNFCGEYKLGEGGFGSVYKGVVKSLEYPFHEVQVAVKYADGEPHASGDHKLLLVYEYMHNRSVRDYLSSQSKTPLSWNRRLKVAQGAARGLTYLHEDMDFQIVFRDFKSSNILLDDGWNAKLSDFGLARLGPRQGLTHITTMFAGTMTYAAPEYIETGHLSTKCDVWSYGVFLFELITGRPPLDKNRPRNEKKLLEWVKPYPDIKRLRLIIDSRLEGNHSIKSALKLSYIASRCLSKDPKLRPNMSEVLEMVNQLISVPS</sequence>
<keyword evidence="4" id="KW-1185">Reference proteome</keyword>
<name>A0A251TEY6_HELAN</name>
<dbReference type="Pfam" id="PF00069">
    <property type="entry name" value="Pkinase"/>
    <property type="match status" value="1"/>
</dbReference>
<organism evidence="3 4">
    <name type="scientific">Helianthus annuus</name>
    <name type="common">Common sunflower</name>
    <dbReference type="NCBI Taxonomy" id="4232"/>
    <lineage>
        <taxon>Eukaryota</taxon>
        <taxon>Viridiplantae</taxon>
        <taxon>Streptophyta</taxon>
        <taxon>Embryophyta</taxon>
        <taxon>Tracheophyta</taxon>
        <taxon>Spermatophyta</taxon>
        <taxon>Magnoliopsida</taxon>
        <taxon>eudicotyledons</taxon>
        <taxon>Gunneridae</taxon>
        <taxon>Pentapetalae</taxon>
        <taxon>asterids</taxon>
        <taxon>campanulids</taxon>
        <taxon>Asterales</taxon>
        <taxon>Asteraceae</taxon>
        <taxon>Asteroideae</taxon>
        <taxon>Heliantheae alliance</taxon>
        <taxon>Heliantheae</taxon>
        <taxon>Helianthus</taxon>
    </lineage>
</organism>
<reference evidence="4" key="1">
    <citation type="journal article" date="2017" name="Nature">
        <title>The sunflower genome provides insights into oil metabolism, flowering and Asterid evolution.</title>
        <authorList>
            <person name="Badouin H."/>
            <person name="Gouzy J."/>
            <person name="Grassa C.J."/>
            <person name="Murat F."/>
            <person name="Staton S.E."/>
            <person name="Cottret L."/>
            <person name="Lelandais-Briere C."/>
            <person name="Owens G.L."/>
            <person name="Carrere S."/>
            <person name="Mayjonade B."/>
            <person name="Legrand L."/>
            <person name="Gill N."/>
            <person name="Kane N.C."/>
            <person name="Bowers J.E."/>
            <person name="Hubner S."/>
            <person name="Bellec A."/>
            <person name="Berard A."/>
            <person name="Berges H."/>
            <person name="Blanchet N."/>
            <person name="Boniface M.C."/>
            <person name="Brunel D."/>
            <person name="Catrice O."/>
            <person name="Chaidir N."/>
            <person name="Claudel C."/>
            <person name="Donnadieu C."/>
            <person name="Faraut T."/>
            <person name="Fievet G."/>
            <person name="Helmstetter N."/>
            <person name="King M."/>
            <person name="Knapp S.J."/>
            <person name="Lai Z."/>
            <person name="Le Paslier M.C."/>
            <person name="Lippi Y."/>
            <person name="Lorenzon L."/>
            <person name="Mandel J.R."/>
            <person name="Marage G."/>
            <person name="Marchand G."/>
            <person name="Marquand E."/>
            <person name="Bret-Mestries E."/>
            <person name="Morien E."/>
            <person name="Nambeesan S."/>
            <person name="Nguyen T."/>
            <person name="Pegot-Espagnet P."/>
            <person name="Pouilly N."/>
            <person name="Raftis F."/>
            <person name="Sallet E."/>
            <person name="Schiex T."/>
            <person name="Thomas J."/>
            <person name="Vandecasteele C."/>
            <person name="Vares D."/>
            <person name="Vear F."/>
            <person name="Vautrin S."/>
            <person name="Crespi M."/>
            <person name="Mangin B."/>
            <person name="Burke J.M."/>
            <person name="Salse J."/>
            <person name="Munos S."/>
            <person name="Vincourt P."/>
            <person name="Rieseberg L.H."/>
            <person name="Langlade N.B."/>
        </authorList>
    </citation>
    <scope>NUCLEOTIDE SEQUENCE [LARGE SCALE GENOMIC DNA]</scope>
    <source>
        <strain evidence="4">cv. SF193</strain>
    </source>
</reference>
<dbReference type="InterPro" id="IPR000719">
    <property type="entry name" value="Prot_kinase_dom"/>
</dbReference>
<dbReference type="Gene3D" id="1.10.510.10">
    <property type="entry name" value="Transferase(Phosphotransferase) domain 1"/>
    <property type="match status" value="1"/>
</dbReference>
<accession>A0A251TEY6</accession>
<dbReference type="GO" id="GO:0005524">
    <property type="term" value="F:ATP binding"/>
    <property type="evidence" value="ECO:0007669"/>
    <property type="project" value="UniProtKB-UniRule"/>
</dbReference>
<dbReference type="Gene3D" id="3.30.200.20">
    <property type="entry name" value="Phosphorylase Kinase, domain 1"/>
    <property type="match status" value="1"/>
</dbReference>